<keyword evidence="2" id="KW-0808">Transferase</keyword>
<name>A0A9E8MKX3_9MICO</name>
<evidence type="ECO:0000259" key="1">
    <source>
        <dbReference type="PROSITE" id="PS51186"/>
    </source>
</evidence>
<protein>
    <submittedName>
        <fullName evidence="2">GNAT family N-acetyltransferase</fullName>
        <ecNumber evidence="2">2.3.1.-</ecNumber>
    </submittedName>
</protein>
<dbReference type="RefSeq" id="WP_267781171.1">
    <property type="nucleotide sequence ID" value="NZ_CP113089.1"/>
</dbReference>
<dbReference type="EMBL" id="CP113089">
    <property type="protein sequence ID" value="WAB81417.1"/>
    <property type="molecule type" value="Genomic_DNA"/>
</dbReference>
<dbReference type="AlphaFoldDB" id="A0A9E8MKX3"/>
<keyword evidence="3" id="KW-1185">Reference proteome</keyword>
<keyword evidence="2" id="KW-0012">Acyltransferase</keyword>
<sequence>MREVDGEVRVSPASEALWGDLQLVLTGAAGRCQCERIRMGDREWWHLPVEQHRAVLRSEVGCDDPGDAGPGSGILRDPLRTIGLIAHLDGEPAGWCAVDARPAFRRLAGSPVPWAGRTESKTDETVWAIACLIVRSGFRDRGLTYPLVAAAVEHARARGARAIEGYPMLTHGERVTWDELNVGPVGPFLAAGFTEVSRPTKRRVVMRLELAGDE</sequence>
<gene>
    <name evidence="2" type="ORF">OVN18_12925</name>
</gene>
<dbReference type="InterPro" id="IPR016181">
    <property type="entry name" value="Acyl_CoA_acyltransferase"/>
</dbReference>
<dbReference type="Pfam" id="PF00583">
    <property type="entry name" value="Acetyltransf_1"/>
    <property type="match status" value="1"/>
</dbReference>
<evidence type="ECO:0000313" key="3">
    <source>
        <dbReference type="Proteomes" id="UP001164706"/>
    </source>
</evidence>
<accession>A0A9E8MKX3</accession>
<dbReference type="SUPFAM" id="SSF55729">
    <property type="entry name" value="Acyl-CoA N-acyltransferases (Nat)"/>
    <property type="match status" value="1"/>
</dbReference>
<dbReference type="KEGG" id="mdb:OVN18_12925"/>
<proteinExistence type="predicted"/>
<dbReference type="InterPro" id="IPR000182">
    <property type="entry name" value="GNAT_dom"/>
</dbReference>
<organism evidence="2 3">
    <name type="scientific">Microcella daejeonensis</name>
    <dbReference type="NCBI Taxonomy" id="2994971"/>
    <lineage>
        <taxon>Bacteria</taxon>
        <taxon>Bacillati</taxon>
        <taxon>Actinomycetota</taxon>
        <taxon>Actinomycetes</taxon>
        <taxon>Micrococcales</taxon>
        <taxon>Microbacteriaceae</taxon>
        <taxon>Microcella</taxon>
    </lineage>
</organism>
<dbReference type="GO" id="GO:0016747">
    <property type="term" value="F:acyltransferase activity, transferring groups other than amino-acyl groups"/>
    <property type="evidence" value="ECO:0007669"/>
    <property type="project" value="InterPro"/>
</dbReference>
<reference evidence="2" key="1">
    <citation type="submission" date="2022-11" db="EMBL/GenBank/DDBJ databases">
        <title>Description of Microcella daejonensis nov. sp, isolated from riverside soil.</title>
        <authorList>
            <person name="Molina K.M."/>
            <person name="Kim S.B."/>
        </authorList>
    </citation>
    <scope>NUCLEOTIDE SEQUENCE</scope>
    <source>
        <strain evidence="2">MMS21-STM12</strain>
    </source>
</reference>
<feature type="domain" description="N-acetyltransferase" evidence="1">
    <location>
        <begin position="35"/>
        <end position="211"/>
    </location>
</feature>
<dbReference type="EC" id="2.3.1.-" evidence="2"/>
<dbReference type="Proteomes" id="UP001164706">
    <property type="component" value="Chromosome"/>
</dbReference>
<dbReference type="PROSITE" id="PS51186">
    <property type="entry name" value="GNAT"/>
    <property type="match status" value="1"/>
</dbReference>
<dbReference type="Gene3D" id="3.40.630.30">
    <property type="match status" value="1"/>
</dbReference>
<evidence type="ECO:0000313" key="2">
    <source>
        <dbReference type="EMBL" id="WAB81417.1"/>
    </source>
</evidence>